<organism evidence="1 2">
    <name type="scientific">candidate division MSBL1 archaeon SCGC-AAA259I09</name>
    <dbReference type="NCBI Taxonomy" id="1698267"/>
    <lineage>
        <taxon>Archaea</taxon>
        <taxon>Methanobacteriati</taxon>
        <taxon>Methanobacteriota</taxon>
        <taxon>candidate division MSBL1</taxon>
    </lineage>
</organism>
<feature type="non-terminal residue" evidence="1">
    <location>
        <position position="245"/>
    </location>
</feature>
<sequence>MAVRIRVKIRNISTGTTIRTSAIANSGYEADTPEIPVPSELAERLDLSTDEAAVETYRTASGTVSTPFIQEGVKVSLDVEGVEEKKNITTNVAVSQFDDEVLLSDALISEMKVELLDPKDGIWRLAGQEKRRESAEPVAFTRGLNPGPFCSLFLHAGFQLLEDLKFEEVHKMEERLKNRIRDLDEVDSLHIEPSNSECEKLVVNLPGRVDGLSGPPFLFFLIKSKFSLALSIEVVKLSVTQETCE</sequence>
<keyword evidence="2" id="KW-1185">Reference proteome</keyword>
<evidence type="ECO:0000313" key="1">
    <source>
        <dbReference type="EMBL" id="KXA98011.1"/>
    </source>
</evidence>
<gene>
    <name evidence="1" type="ORF">AKJ37_01750</name>
</gene>
<dbReference type="AlphaFoldDB" id="A0A133UUY1"/>
<name>A0A133UUY1_9EURY</name>
<accession>A0A133UUY1</accession>
<evidence type="ECO:0000313" key="2">
    <source>
        <dbReference type="Proteomes" id="UP000070463"/>
    </source>
</evidence>
<reference evidence="1 2" key="1">
    <citation type="journal article" date="2016" name="Sci. Rep.">
        <title>Metabolic traits of an uncultured archaeal lineage -MSBL1- from brine pools of the Red Sea.</title>
        <authorList>
            <person name="Mwirichia R."/>
            <person name="Alam I."/>
            <person name="Rashid M."/>
            <person name="Vinu M."/>
            <person name="Ba-Alawi W."/>
            <person name="Anthony Kamau A."/>
            <person name="Kamanda Ngugi D."/>
            <person name="Goker M."/>
            <person name="Klenk H.P."/>
            <person name="Bajic V."/>
            <person name="Stingl U."/>
        </authorList>
    </citation>
    <scope>NUCLEOTIDE SEQUENCE [LARGE SCALE GENOMIC DNA]</scope>
    <source>
        <strain evidence="1">SCGC-AAA259I09</strain>
    </source>
</reference>
<comment type="caution">
    <text evidence="1">The sequence shown here is derived from an EMBL/GenBank/DDBJ whole genome shotgun (WGS) entry which is preliminary data.</text>
</comment>
<dbReference type="Proteomes" id="UP000070463">
    <property type="component" value="Unassembled WGS sequence"/>
</dbReference>
<proteinExistence type="predicted"/>
<protein>
    <submittedName>
        <fullName evidence="1">Uncharacterized protein</fullName>
    </submittedName>
</protein>
<dbReference type="EMBL" id="LHXR01000012">
    <property type="protein sequence ID" value="KXA98011.1"/>
    <property type="molecule type" value="Genomic_DNA"/>
</dbReference>